<dbReference type="AlphaFoldDB" id="A0A223ECJ6"/>
<dbReference type="GO" id="GO:0006355">
    <property type="term" value="P:regulation of DNA-templated transcription"/>
    <property type="evidence" value="ECO:0007669"/>
    <property type="project" value="InterPro"/>
</dbReference>
<dbReference type="InterPro" id="IPR010985">
    <property type="entry name" value="Ribbon_hlx_hlx"/>
</dbReference>
<protein>
    <recommendedName>
        <fullName evidence="3">CopG family transcriptional regulator</fullName>
    </recommendedName>
</protein>
<name>A0A223ECJ6_9BACI</name>
<evidence type="ECO:0000313" key="1">
    <source>
        <dbReference type="EMBL" id="ASS92958.1"/>
    </source>
</evidence>
<dbReference type="SUPFAM" id="SSF47598">
    <property type="entry name" value="Ribbon-helix-helix"/>
    <property type="match status" value="1"/>
</dbReference>
<gene>
    <name evidence="1" type="ORF">BS1321_02630</name>
</gene>
<dbReference type="Gene3D" id="1.10.1220.10">
    <property type="entry name" value="Met repressor-like"/>
    <property type="match status" value="1"/>
</dbReference>
<dbReference type="RefSeq" id="WP_063236569.1">
    <property type="nucleotide sequence ID" value="NZ_BCVO01000076.1"/>
</dbReference>
<evidence type="ECO:0008006" key="3">
    <source>
        <dbReference type="Google" id="ProtNLM"/>
    </source>
</evidence>
<reference evidence="1 2" key="1">
    <citation type="submission" date="2016-10" db="EMBL/GenBank/DDBJ databases">
        <title>The whole genome sequencing and assembly of Bacillus simplex DSM 1321 strain.</title>
        <authorList>
            <person name="Park M.-K."/>
            <person name="Lee Y.-J."/>
            <person name="Yi H."/>
            <person name="Bahn Y.-S."/>
            <person name="Kim J.F."/>
            <person name="Lee D.-W."/>
        </authorList>
    </citation>
    <scope>NUCLEOTIDE SEQUENCE [LARGE SCALE GENOMIC DNA]</scope>
    <source>
        <strain evidence="1 2">DSM 1321</strain>
    </source>
</reference>
<dbReference type="OrthoDB" id="2943538at2"/>
<dbReference type="GeneID" id="56471620"/>
<dbReference type="EMBL" id="CP017704">
    <property type="protein sequence ID" value="ASS92958.1"/>
    <property type="molecule type" value="Genomic_DNA"/>
</dbReference>
<proteinExistence type="predicted"/>
<dbReference type="Proteomes" id="UP000214618">
    <property type="component" value="Chromosome"/>
</dbReference>
<sequence length="168" mass="19123">MKIGEILELIKTDTPANIAKKADVHLSEKLLRKALKKAGYEYRNSGEKGWYFVGEGDEETVQEQLIYDFATEGKAKANVSTNVNKEPINDTNQRSNVGIKRGKEQLKQANEQSAPTIERTNVIRKRSSFDMDVELMKELKIQAIIHDRTVYELVESAVRHYLAELKGK</sequence>
<evidence type="ECO:0000313" key="2">
    <source>
        <dbReference type="Proteomes" id="UP000214618"/>
    </source>
</evidence>
<organism evidence="1 2">
    <name type="scientific">Peribacillus simplex NBRC 15720 = DSM 1321</name>
    <dbReference type="NCBI Taxonomy" id="1349754"/>
    <lineage>
        <taxon>Bacteria</taxon>
        <taxon>Bacillati</taxon>
        <taxon>Bacillota</taxon>
        <taxon>Bacilli</taxon>
        <taxon>Bacillales</taxon>
        <taxon>Bacillaceae</taxon>
        <taxon>Peribacillus</taxon>
    </lineage>
</organism>
<dbReference type="InterPro" id="IPR013321">
    <property type="entry name" value="Arc_rbn_hlx_hlx"/>
</dbReference>
<accession>A0A223ECJ6</accession>